<dbReference type="SMART" id="SM00710">
    <property type="entry name" value="PbH1"/>
    <property type="match status" value="6"/>
</dbReference>
<dbReference type="EMBL" id="CP000230">
    <property type="protein sequence ID" value="ABC22286.1"/>
    <property type="molecule type" value="Genomic_DNA"/>
</dbReference>
<dbReference type="InterPro" id="IPR006311">
    <property type="entry name" value="TAT_signal"/>
</dbReference>
<dbReference type="Pfam" id="PF12708">
    <property type="entry name" value="Pect-lyase_RHGA_epim"/>
    <property type="match status" value="1"/>
</dbReference>
<dbReference type="RefSeq" id="WP_011389239.1">
    <property type="nucleotide sequence ID" value="NC_007643.1"/>
</dbReference>
<dbReference type="Proteomes" id="UP000001929">
    <property type="component" value="Chromosome"/>
</dbReference>
<name>Q2RUA9_RHORT</name>
<dbReference type="PATRIC" id="fig|269796.9.peg.1557"/>
<dbReference type="InterPro" id="IPR012334">
    <property type="entry name" value="Pectin_lyas_fold"/>
</dbReference>
<dbReference type="InterPro" id="IPR011050">
    <property type="entry name" value="Pectin_lyase_fold/virulence"/>
</dbReference>
<accession>Q2RUA9</accession>
<evidence type="ECO:0000313" key="4">
    <source>
        <dbReference type="Proteomes" id="UP000001929"/>
    </source>
</evidence>
<reference evidence="3 4" key="1">
    <citation type="journal article" date="2011" name="Stand. Genomic Sci.">
        <title>Complete genome sequence of Rhodospirillum rubrum type strain (S1).</title>
        <authorList>
            <person name="Munk A.C."/>
            <person name="Copeland A."/>
            <person name="Lucas S."/>
            <person name="Lapidus A."/>
            <person name="Del Rio T.G."/>
            <person name="Barry K."/>
            <person name="Detter J.C."/>
            <person name="Hammon N."/>
            <person name="Israni S."/>
            <person name="Pitluck S."/>
            <person name="Brettin T."/>
            <person name="Bruce D."/>
            <person name="Han C."/>
            <person name="Tapia R."/>
            <person name="Gilna P."/>
            <person name="Schmutz J."/>
            <person name="Larimer F."/>
            <person name="Land M."/>
            <person name="Kyrpides N.C."/>
            <person name="Mavromatis K."/>
            <person name="Richardson P."/>
            <person name="Rohde M."/>
            <person name="Goker M."/>
            <person name="Klenk H.P."/>
            <person name="Zhang Y."/>
            <person name="Roberts G.P."/>
            <person name="Reslewic S."/>
            <person name="Schwartz D.C."/>
        </authorList>
    </citation>
    <scope>NUCLEOTIDE SEQUENCE [LARGE SCALE GENOMIC DNA]</scope>
    <source>
        <strain evidence="4">ATCC 11170 / ATH 1.1.1 / DSM 467 / LMG 4362 / NCIMB 8255 / S1</strain>
    </source>
</reference>
<dbReference type="PROSITE" id="PS51257">
    <property type="entry name" value="PROKAR_LIPOPROTEIN"/>
    <property type="match status" value="1"/>
</dbReference>
<dbReference type="Gene3D" id="2.160.20.10">
    <property type="entry name" value="Single-stranded right-handed beta-helix, Pectin lyase-like"/>
    <property type="match status" value="1"/>
</dbReference>
<gene>
    <name evidence="3" type="ordered locus">Rru_A1485</name>
</gene>
<evidence type="ECO:0000256" key="1">
    <source>
        <dbReference type="SAM" id="SignalP"/>
    </source>
</evidence>
<feature type="chain" id="PRO_5004214825" evidence="1">
    <location>
        <begin position="22"/>
        <end position="485"/>
    </location>
</feature>
<dbReference type="InterPro" id="IPR024535">
    <property type="entry name" value="RHGA/B-epi-like_pectate_lyase"/>
</dbReference>
<evidence type="ECO:0000313" key="3">
    <source>
        <dbReference type="EMBL" id="ABC22286.1"/>
    </source>
</evidence>
<keyword evidence="4" id="KW-1185">Reference proteome</keyword>
<organism evidence="3 4">
    <name type="scientific">Rhodospirillum rubrum (strain ATCC 11170 / ATH 1.1.1 / DSM 467 / LMG 4362 / NCIMB 8255 / S1)</name>
    <dbReference type="NCBI Taxonomy" id="269796"/>
    <lineage>
        <taxon>Bacteria</taxon>
        <taxon>Pseudomonadati</taxon>
        <taxon>Pseudomonadota</taxon>
        <taxon>Alphaproteobacteria</taxon>
        <taxon>Rhodospirillales</taxon>
        <taxon>Rhodospirillaceae</taxon>
        <taxon>Rhodospirillum</taxon>
    </lineage>
</organism>
<dbReference type="eggNOG" id="COG5434">
    <property type="taxonomic scope" value="Bacteria"/>
</dbReference>
<dbReference type="HOGENOM" id="CLU_562437_0_0_5"/>
<sequence>MRLGRRALLVAGLAGWLGACAGRPAAGAIVTPRDFGARGDGQEDDAAAFQAAIDSEAPILHVPPGRYRIGRPLVPRSNQHWRGDGAQVSVLAQPADDVPPPFNLIERHDRLENVSFSGLGFLGNAARQTTAAADGQHGFALSLRGAIRALALTDCHISGFGDGANGGGGVVIGPAPDSPLQALEDITLRGCRFEANGNVPGVYLSGGDKIGARRGAIRVIDNHFTGIANSGRAQNCVYILGGGPQTRIEGVIIEGNSFALATPVDACIELNWAEAFTITANTIVFDDALDGSSAILLRDGCKTGSVSANTLSDRTPGREVGGILLLNFADPGTVEDIVLAANSLSGFSWRAVAIDRGSRGIVVTGNRISGGGRTTKEAIRVAGARTVLIEGNVISGARFPVLLAGQGSAAVGDISILGNFLADCGGEPGLIDASAAPDLRGLVIGDTTITAPRPGTRALLSGLAHPQQAVITGRRGAGLTAVERR</sequence>
<dbReference type="InterPro" id="IPR006626">
    <property type="entry name" value="PbH1"/>
</dbReference>
<dbReference type="PROSITE" id="PS51318">
    <property type="entry name" value="TAT"/>
    <property type="match status" value="1"/>
</dbReference>
<dbReference type="STRING" id="269796.Rru_A1485"/>
<dbReference type="AlphaFoldDB" id="Q2RUA9"/>
<feature type="signal peptide" evidence="1">
    <location>
        <begin position="1"/>
        <end position="21"/>
    </location>
</feature>
<protein>
    <submittedName>
        <fullName evidence="3">Parallel beta-helix repeat</fullName>
    </submittedName>
</protein>
<feature type="domain" description="Rhamnogalacturonase A/B/Epimerase-like pectate lyase" evidence="2">
    <location>
        <begin position="33"/>
        <end position="92"/>
    </location>
</feature>
<dbReference type="KEGG" id="rru:Rru_A1485"/>
<dbReference type="EnsemblBacteria" id="ABC22286">
    <property type="protein sequence ID" value="ABC22286"/>
    <property type="gene ID" value="Rru_A1485"/>
</dbReference>
<evidence type="ECO:0000259" key="2">
    <source>
        <dbReference type="Pfam" id="PF12708"/>
    </source>
</evidence>
<proteinExistence type="predicted"/>
<keyword evidence="1" id="KW-0732">Signal</keyword>
<dbReference type="SUPFAM" id="SSF51126">
    <property type="entry name" value="Pectin lyase-like"/>
    <property type="match status" value="2"/>
</dbReference>